<feature type="compositionally biased region" description="Basic and acidic residues" evidence="1">
    <location>
        <begin position="527"/>
        <end position="541"/>
    </location>
</feature>
<dbReference type="OrthoDB" id="5990677at2759"/>
<feature type="compositionally biased region" description="Basic and acidic residues" evidence="1">
    <location>
        <begin position="151"/>
        <end position="168"/>
    </location>
</feature>
<dbReference type="AlphaFoldDB" id="A0A7R8UWZ3"/>
<feature type="region of interest" description="Disordered" evidence="1">
    <location>
        <begin position="565"/>
        <end position="594"/>
    </location>
</feature>
<gene>
    <name evidence="2" type="ORF">HERILL_LOCUS10167</name>
</gene>
<feature type="compositionally biased region" description="Polar residues" evidence="1">
    <location>
        <begin position="123"/>
        <end position="150"/>
    </location>
</feature>
<feature type="compositionally biased region" description="Basic and acidic residues" evidence="1">
    <location>
        <begin position="192"/>
        <end position="207"/>
    </location>
</feature>
<feature type="compositionally biased region" description="Basic and acidic residues" evidence="1">
    <location>
        <begin position="565"/>
        <end position="592"/>
    </location>
</feature>
<dbReference type="EMBL" id="LR899012">
    <property type="protein sequence ID" value="CAD7087459.1"/>
    <property type="molecule type" value="Genomic_DNA"/>
</dbReference>
<dbReference type="InParanoid" id="A0A7R8UWZ3"/>
<dbReference type="Proteomes" id="UP000594454">
    <property type="component" value="Chromosome 4"/>
</dbReference>
<accession>A0A7R8UWZ3</accession>
<dbReference type="InterPro" id="IPR039878">
    <property type="entry name" value="RBM33"/>
</dbReference>
<feature type="region of interest" description="Disordered" evidence="1">
    <location>
        <begin position="53"/>
        <end position="271"/>
    </location>
</feature>
<feature type="compositionally biased region" description="Low complexity" evidence="1">
    <location>
        <begin position="666"/>
        <end position="676"/>
    </location>
</feature>
<evidence type="ECO:0000256" key="1">
    <source>
        <dbReference type="SAM" id="MobiDB-lite"/>
    </source>
</evidence>
<feature type="compositionally biased region" description="Basic and acidic residues" evidence="1">
    <location>
        <begin position="468"/>
        <end position="502"/>
    </location>
</feature>
<sequence length="790" mass="87851">MSDLNDDLLNYDIGEDIDEQVLLAADEDDLLLSDEEIDEQKAILKDEAEQWVNSKLKGGKPQKPTGADDKKVEEVVTTSTSCTHEISKDRDKVVTAAESDVSTSEESPAKKHPIDEEPVGASSCVQPSKNDEVSSTNKEIEDQTVSQTSEAKSENIVDLPNTKDEDKSAAVLPGTSENDQSSDPREDPDEERGERTNIKLSAERDDQGENSSEKVQPGRFPSKRGRGGLTIRGGHFPGSRPPMAASAGQYPTPYGPMDQQMGGVRQPAPYGACNPMPPRMDYRPLVPNFRPQTPNEFSMYRGMRPDYINGVQYGNFGPHGMRPMYRPDNAVQLPPHMRQRLPLQRPPTGPPPGQGNFIPQQHPPMGPGGGQHGGALNPAGGVGAGHSLSAPMTGHPGSGVGSAVLPRKVLINPNFKGGVEAATSQLMKDTQFIQAISSHVSHLQSDEELLRQQEEFINKNRIHIEKRRYERSPERNRSRERSYSPPRRGDRDRRADSRERRAGSRGRTRRCGSREFESRNPPKRRRSDSFERRREKDKDRIEEEDEETRAYRLEIEKQKAMREKILKDKEMRRRKAAEGKLNEEKVTEEPPAKLKPIIVTESKIISLKKKPKTNDENEKQQPQQQQVIASQKPKPIQRTIPTAKILPEAIKKITDHTSKESIVHPTTTASSSGSATLAVIKPVVKKTTKKPQLDVKSAILDEDELLEEELLADTPSPPASPKSLSPIDPFSDAPTRGGSAFISSNRRVILKSSKDSNRPSSDCNTSTTEQTKKGIFDRLEKRKIMVKNAE</sequence>
<proteinExistence type="predicted"/>
<dbReference type="FunCoup" id="A0A7R8UWZ3">
    <property type="interactions" value="76"/>
</dbReference>
<keyword evidence="3" id="KW-1185">Reference proteome</keyword>
<dbReference type="GO" id="GO:0003723">
    <property type="term" value="F:RNA binding"/>
    <property type="evidence" value="ECO:0007669"/>
    <property type="project" value="TreeGrafter"/>
</dbReference>
<evidence type="ECO:0000313" key="2">
    <source>
        <dbReference type="EMBL" id="CAD7087459.1"/>
    </source>
</evidence>
<evidence type="ECO:0000313" key="3">
    <source>
        <dbReference type="Proteomes" id="UP000594454"/>
    </source>
</evidence>
<feature type="compositionally biased region" description="Polar residues" evidence="1">
    <location>
        <begin position="758"/>
        <end position="769"/>
    </location>
</feature>
<feature type="region of interest" description="Disordered" evidence="1">
    <location>
        <begin position="608"/>
        <end position="643"/>
    </location>
</feature>
<dbReference type="PANTHER" id="PTHR22014">
    <property type="entry name" value="RNA-BINDING PROTEIN 33"/>
    <property type="match status" value="1"/>
</dbReference>
<feature type="region of interest" description="Disordered" evidence="1">
    <location>
        <begin position="656"/>
        <end position="678"/>
    </location>
</feature>
<feature type="region of interest" description="Disordered" evidence="1">
    <location>
        <begin position="706"/>
        <end position="776"/>
    </location>
</feature>
<feature type="region of interest" description="Disordered" evidence="1">
    <location>
        <begin position="344"/>
        <end position="374"/>
    </location>
</feature>
<feature type="region of interest" description="Disordered" evidence="1">
    <location>
        <begin position="468"/>
        <end position="547"/>
    </location>
</feature>
<organism evidence="2 3">
    <name type="scientific">Hermetia illucens</name>
    <name type="common">Black soldier fly</name>
    <dbReference type="NCBI Taxonomy" id="343691"/>
    <lineage>
        <taxon>Eukaryota</taxon>
        <taxon>Metazoa</taxon>
        <taxon>Ecdysozoa</taxon>
        <taxon>Arthropoda</taxon>
        <taxon>Hexapoda</taxon>
        <taxon>Insecta</taxon>
        <taxon>Pterygota</taxon>
        <taxon>Neoptera</taxon>
        <taxon>Endopterygota</taxon>
        <taxon>Diptera</taxon>
        <taxon>Brachycera</taxon>
        <taxon>Stratiomyomorpha</taxon>
        <taxon>Stratiomyidae</taxon>
        <taxon>Hermetiinae</taxon>
        <taxon>Hermetia</taxon>
    </lineage>
</organism>
<dbReference type="PANTHER" id="PTHR22014:SF2">
    <property type="entry name" value="RNA-BINDING PROTEIN 33"/>
    <property type="match status" value="1"/>
</dbReference>
<protein>
    <submittedName>
        <fullName evidence="2">Uncharacterized protein</fullName>
    </submittedName>
</protein>
<feature type="compositionally biased region" description="Pro residues" evidence="1">
    <location>
        <begin position="344"/>
        <end position="353"/>
    </location>
</feature>
<name>A0A7R8UWZ3_HERIL</name>
<reference evidence="2 3" key="1">
    <citation type="submission" date="2020-11" db="EMBL/GenBank/DDBJ databases">
        <authorList>
            <person name="Wallbank WR R."/>
            <person name="Pardo Diaz C."/>
            <person name="Kozak K."/>
            <person name="Martin S."/>
            <person name="Jiggins C."/>
            <person name="Moest M."/>
            <person name="Warren A I."/>
            <person name="Generalovic N T."/>
            <person name="Byers J.R.P. K."/>
            <person name="Montejo-Kovacevich G."/>
            <person name="Yen C E."/>
        </authorList>
    </citation>
    <scope>NUCLEOTIDE SEQUENCE [LARGE SCALE GENOMIC DNA]</scope>
</reference>